<name>A0A835CG92_9FABA</name>
<accession>A0A835CG92</accession>
<sequence>MGLFKQVITKARGRESEAESVILKSMGFGKSSFIINLQPLFV</sequence>
<evidence type="ECO:0000313" key="1">
    <source>
        <dbReference type="EMBL" id="KAF7837737.1"/>
    </source>
</evidence>
<dbReference type="EMBL" id="JAAIUW010000003">
    <property type="protein sequence ID" value="KAF7837737.1"/>
    <property type="molecule type" value="Genomic_DNA"/>
</dbReference>
<protein>
    <submittedName>
        <fullName evidence="1">Uncharacterized protein</fullName>
    </submittedName>
</protein>
<keyword evidence="2" id="KW-1185">Reference proteome</keyword>
<evidence type="ECO:0000313" key="2">
    <source>
        <dbReference type="Proteomes" id="UP000634136"/>
    </source>
</evidence>
<gene>
    <name evidence="1" type="ORF">G2W53_006219</name>
</gene>
<dbReference type="AlphaFoldDB" id="A0A835CG92"/>
<organism evidence="1 2">
    <name type="scientific">Senna tora</name>
    <dbReference type="NCBI Taxonomy" id="362788"/>
    <lineage>
        <taxon>Eukaryota</taxon>
        <taxon>Viridiplantae</taxon>
        <taxon>Streptophyta</taxon>
        <taxon>Embryophyta</taxon>
        <taxon>Tracheophyta</taxon>
        <taxon>Spermatophyta</taxon>
        <taxon>Magnoliopsida</taxon>
        <taxon>eudicotyledons</taxon>
        <taxon>Gunneridae</taxon>
        <taxon>Pentapetalae</taxon>
        <taxon>rosids</taxon>
        <taxon>fabids</taxon>
        <taxon>Fabales</taxon>
        <taxon>Fabaceae</taxon>
        <taxon>Caesalpinioideae</taxon>
        <taxon>Cassia clade</taxon>
        <taxon>Senna</taxon>
    </lineage>
</organism>
<comment type="caution">
    <text evidence="1">The sequence shown here is derived from an EMBL/GenBank/DDBJ whole genome shotgun (WGS) entry which is preliminary data.</text>
</comment>
<dbReference type="Proteomes" id="UP000634136">
    <property type="component" value="Unassembled WGS sequence"/>
</dbReference>
<reference evidence="1" key="1">
    <citation type="submission" date="2020-09" db="EMBL/GenBank/DDBJ databases">
        <title>Genome-Enabled Discovery of Anthraquinone Biosynthesis in Senna tora.</title>
        <authorList>
            <person name="Kang S.-H."/>
            <person name="Pandey R.P."/>
            <person name="Lee C.-M."/>
            <person name="Sim J.-S."/>
            <person name="Jeong J.-T."/>
            <person name="Choi B.-S."/>
            <person name="Jung M."/>
            <person name="Ginzburg D."/>
            <person name="Zhao K."/>
            <person name="Won S.Y."/>
            <person name="Oh T.-J."/>
            <person name="Yu Y."/>
            <person name="Kim N.-H."/>
            <person name="Lee O.R."/>
            <person name="Lee T.-H."/>
            <person name="Bashyal P."/>
            <person name="Kim T.-S."/>
            <person name="Lee W.-H."/>
            <person name="Kawkins C."/>
            <person name="Kim C.-K."/>
            <person name="Kim J.S."/>
            <person name="Ahn B.O."/>
            <person name="Rhee S.Y."/>
            <person name="Sohng J.K."/>
        </authorList>
    </citation>
    <scope>NUCLEOTIDE SEQUENCE</scope>
    <source>
        <tissue evidence="1">Leaf</tissue>
    </source>
</reference>
<proteinExistence type="predicted"/>